<organism evidence="1 2">
    <name type="scientific">Trifolium medium</name>
    <dbReference type="NCBI Taxonomy" id="97028"/>
    <lineage>
        <taxon>Eukaryota</taxon>
        <taxon>Viridiplantae</taxon>
        <taxon>Streptophyta</taxon>
        <taxon>Embryophyta</taxon>
        <taxon>Tracheophyta</taxon>
        <taxon>Spermatophyta</taxon>
        <taxon>Magnoliopsida</taxon>
        <taxon>eudicotyledons</taxon>
        <taxon>Gunneridae</taxon>
        <taxon>Pentapetalae</taxon>
        <taxon>rosids</taxon>
        <taxon>fabids</taxon>
        <taxon>Fabales</taxon>
        <taxon>Fabaceae</taxon>
        <taxon>Papilionoideae</taxon>
        <taxon>50 kb inversion clade</taxon>
        <taxon>NPAAA clade</taxon>
        <taxon>Hologalegina</taxon>
        <taxon>IRL clade</taxon>
        <taxon>Trifolieae</taxon>
        <taxon>Trifolium</taxon>
    </lineage>
</organism>
<proteinExistence type="predicted"/>
<accession>A0A392TT25</accession>
<name>A0A392TT25_9FABA</name>
<keyword evidence="2" id="KW-1185">Reference proteome</keyword>
<comment type="caution">
    <text evidence="1">The sequence shown here is derived from an EMBL/GenBank/DDBJ whole genome shotgun (WGS) entry which is preliminary data.</text>
</comment>
<evidence type="ECO:0000313" key="1">
    <source>
        <dbReference type="EMBL" id="MCI63854.1"/>
    </source>
</evidence>
<protein>
    <submittedName>
        <fullName evidence="1">Uncharacterized protein</fullName>
    </submittedName>
</protein>
<dbReference type="AlphaFoldDB" id="A0A392TT25"/>
<dbReference type="EMBL" id="LXQA010644792">
    <property type="protein sequence ID" value="MCI63854.1"/>
    <property type="molecule type" value="Genomic_DNA"/>
</dbReference>
<reference evidence="1 2" key="1">
    <citation type="journal article" date="2018" name="Front. Plant Sci.">
        <title>Red Clover (Trifolium pratense) and Zigzag Clover (T. medium) - A Picture of Genomic Similarities and Differences.</title>
        <authorList>
            <person name="Dluhosova J."/>
            <person name="Istvanek J."/>
            <person name="Nedelnik J."/>
            <person name="Repkova J."/>
        </authorList>
    </citation>
    <scope>NUCLEOTIDE SEQUENCE [LARGE SCALE GENOMIC DNA]</scope>
    <source>
        <strain evidence="2">cv. 10/8</strain>
        <tissue evidence="1">Leaf</tissue>
    </source>
</reference>
<dbReference type="Proteomes" id="UP000265520">
    <property type="component" value="Unassembled WGS sequence"/>
</dbReference>
<feature type="non-terminal residue" evidence="1">
    <location>
        <position position="45"/>
    </location>
</feature>
<sequence>MGEGNTSSRSSKWSSKGITALVTGGSKGIGLLSSALLPSLILVNY</sequence>
<evidence type="ECO:0000313" key="2">
    <source>
        <dbReference type="Proteomes" id="UP000265520"/>
    </source>
</evidence>